<dbReference type="InterPro" id="IPR045052">
    <property type="entry name" value="Copine"/>
</dbReference>
<evidence type="ECO:0000259" key="7">
    <source>
        <dbReference type="PROSITE" id="PS50234"/>
    </source>
</evidence>
<dbReference type="InterPro" id="IPR000008">
    <property type="entry name" value="C2_dom"/>
</dbReference>
<dbReference type="Proteomes" id="UP000683360">
    <property type="component" value="Unassembled WGS sequence"/>
</dbReference>
<dbReference type="GO" id="GO:0005544">
    <property type="term" value="F:calcium-dependent phospholipid binding"/>
    <property type="evidence" value="ECO:0007669"/>
    <property type="project" value="InterPro"/>
</dbReference>
<dbReference type="SUPFAM" id="SSF49562">
    <property type="entry name" value="C2 domain (Calcium/lipid-binding domain, CaLB)"/>
    <property type="match status" value="2"/>
</dbReference>
<dbReference type="FunFam" id="2.60.40.150:FF:000099">
    <property type="entry name" value="Copine 3"/>
    <property type="match status" value="1"/>
</dbReference>
<accession>A0A8S3QL98</accession>
<dbReference type="SMART" id="SM00327">
    <property type="entry name" value="VWA"/>
    <property type="match status" value="1"/>
</dbReference>
<gene>
    <name evidence="8" type="ORF">MEDL_12388</name>
</gene>
<feature type="domain" description="VWFA" evidence="7">
    <location>
        <begin position="439"/>
        <end position="639"/>
    </location>
</feature>
<dbReference type="GO" id="GO:0071277">
    <property type="term" value="P:cellular response to calcium ion"/>
    <property type="evidence" value="ECO:0007669"/>
    <property type="project" value="TreeGrafter"/>
</dbReference>
<dbReference type="Gene3D" id="2.60.40.150">
    <property type="entry name" value="C2 domain"/>
    <property type="match status" value="2"/>
</dbReference>
<feature type="region of interest" description="Disordered" evidence="5">
    <location>
        <begin position="678"/>
        <end position="832"/>
    </location>
</feature>
<evidence type="ECO:0000256" key="2">
    <source>
        <dbReference type="ARBA" id="ARBA00022723"/>
    </source>
</evidence>
<dbReference type="GO" id="GO:0046872">
    <property type="term" value="F:metal ion binding"/>
    <property type="evidence" value="ECO:0007669"/>
    <property type="project" value="UniProtKB-KW"/>
</dbReference>
<feature type="domain" description="C2" evidence="6">
    <location>
        <begin position="137"/>
        <end position="266"/>
    </location>
</feature>
<dbReference type="InterPro" id="IPR010734">
    <property type="entry name" value="Copine_C"/>
</dbReference>
<evidence type="ECO:0000256" key="5">
    <source>
        <dbReference type="SAM" id="MobiDB-lite"/>
    </source>
</evidence>
<dbReference type="InterPro" id="IPR035892">
    <property type="entry name" value="C2_domain_sf"/>
</dbReference>
<evidence type="ECO:0000313" key="8">
    <source>
        <dbReference type="EMBL" id="CAG2197585.1"/>
    </source>
</evidence>
<keyword evidence="8" id="KW-0675">Receptor</keyword>
<dbReference type="CDD" id="cd04047">
    <property type="entry name" value="C2B_Copine"/>
    <property type="match status" value="1"/>
</dbReference>
<dbReference type="FunFam" id="2.60.40.150:FF:000013">
    <property type="entry name" value="copine-9 isoform X1"/>
    <property type="match status" value="1"/>
</dbReference>
<dbReference type="PANTHER" id="PTHR10857">
    <property type="entry name" value="COPINE"/>
    <property type="match status" value="1"/>
</dbReference>
<evidence type="ECO:0000256" key="3">
    <source>
        <dbReference type="ARBA" id="ARBA00022737"/>
    </source>
</evidence>
<feature type="domain" description="C2" evidence="6">
    <location>
        <begin position="271"/>
        <end position="395"/>
    </location>
</feature>
<dbReference type="GO" id="GO:0005886">
    <property type="term" value="C:plasma membrane"/>
    <property type="evidence" value="ECO:0007669"/>
    <property type="project" value="TreeGrafter"/>
</dbReference>
<comment type="caution">
    <text evidence="8">The sequence shown here is derived from an EMBL/GenBank/DDBJ whole genome shotgun (WGS) entry which is preliminary data.</text>
</comment>
<dbReference type="InterPro" id="IPR036465">
    <property type="entry name" value="vWFA_dom_sf"/>
</dbReference>
<keyword evidence="2" id="KW-0479">Metal-binding</keyword>
<dbReference type="AlphaFoldDB" id="A0A8S3QL98"/>
<feature type="compositionally biased region" description="Low complexity" evidence="5">
    <location>
        <begin position="776"/>
        <end position="796"/>
    </location>
</feature>
<dbReference type="CDD" id="cd01459">
    <property type="entry name" value="vWA_copine_like"/>
    <property type="match status" value="1"/>
</dbReference>
<protein>
    <submittedName>
        <fullName evidence="8">Nicotinic receptor-associated protein 1,Protein BONZAI 1,Copine-E,Copine-5,Protein BONZAI 2,Copine-8,Copine-1,Copine-2,Copine-A,Copine-4,Copine-B,Cop ine-9,Copine-7,Copine-6,Copine-3</fullName>
    </submittedName>
</protein>
<dbReference type="OrthoDB" id="5855668at2759"/>
<dbReference type="InterPro" id="IPR002035">
    <property type="entry name" value="VWF_A"/>
</dbReference>
<dbReference type="EMBL" id="CAJPWZ010000650">
    <property type="protein sequence ID" value="CAG2197585.1"/>
    <property type="molecule type" value="Genomic_DNA"/>
</dbReference>
<comment type="similarity">
    <text evidence="1">Belongs to the copine family.</text>
</comment>
<reference evidence="8" key="1">
    <citation type="submission" date="2021-03" db="EMBL/GenBank/DDBJ databases">
        <authorList>
            <person name="Bekaert M."/>
        </authorList>
    </citation>
    <scope>NUCLEOTIDE SEQUENCE</scope>
</reference>
<dbReference type="Gene3D" id="3.40.50.410">
    <property type="entry name" value="von Willebrand factor, type A domain"/>
    <property type="match status" value="1"/>
</dbReference>
<evidence type="ECO:0000259" key="6">
    <source>
        <dbReference type="PROSITE" id="PS50004"/>
    </source>
</evidence>
<organism evidence="8 9">
    <name type="scientific">Mytilus edulis</name>
    <name type="common">Blue mussel</name>
    <dbReference type="NCBI Taxonomy" id="6550"/>
    <lineage>
        <taxon>Eukaryota</taxon>
        <taxon>Metazoa</taxon>
        <taxon>Spiralia</taxon>
        <taxon>Lophotrochozoa</taxon>
        <taxon>Mollusca</taxon>
        <taxon>Bivalvia</taxon>
        <taxon>Autobranchia</taxon>
        <taxon>Pteriomorphia</taxon>
        <taxon>Mytilida</taxon>
        <taxon>Mytiloidea</taxon>
        <taxon>Mytilidae</taxon>
        <taxon>Mytilinae</taxon>
        <taxon>Mytilus</taxon>
    </lineage>
</organism>
<dbReference type="PANTHER" id="PTHR10857:SF106">
    <property type="entry name" value="C2 DOMAIN-CONTAINING PROTEIN"/>
    <property type="match status" value="1"/>
</dbReference>
<dbReference type="InterPro" id="IPR037768">
    <property type="entry name" value="C2B_Copine"/>
</dbReference>
<evidence type="ECO:0000313" key="9">
    <source>
        <dbReference type="Proteomes" id="UP000683360"/>
    </source>
</evidence>
<dbReference type="SMART" id="SM00239">
    <property type="entry name" value="C2"/>
    <property type="match status" value="2"/>
</dbReference>
<dbReference type="Pfam" id="PF07002">
    <property type="entry name" value="Copine"/>
    <property type="match status" value="1"/>
</dbReference>
<dbReference type="CDD" id="cd04048">
    <property type="entry name" value="C2A_Copine"/>
    <property type="match status" value="1"/>
</dbReference>
<evidence type="ECO:0000256" key="4">
    <source>
        <dbReference type="ARBA" id="ARBA00022837"/>
    </source>
</evidence>
<keyword evidence="4" id="KW-0106">Calcium</keyword>
<keyword evidence="9" id="KW-1185">Reference proteome</keyword>
<keyword evidence="3" id="KW-0677">Repeat</keyword>
<evidence type="ECO:0000256" key="1">
    <source>
        <dbReference type="ARBA" id="ARBA00009048"/>
    </source>
</evidence>
<dbReference type="SUPFAM" id="SSF53300">
    <property type="entry name" value="vWA-like"/>
    <property type="match status" value="1"/>
</dbReference>
<name>A0A8S3QL98_MYTED</name>
<feature type="compositionally biased region" description="Low complexity" evidence="5">
    <location>
        <begin position="701"/>
        <end position="726"/>
    </location>
</feature>
<dbReference type="PROSITE" id="PS50234">
    <property type="entry name" value="VWFA"/>
    <property type="match status" value="1"/>
</dbReference>
<proteinExistence type="inferred from homology"/>
<dbReference type="Pfam" id="PF00168">
    <property type="entry name" value="C2"/>
    <property type="match status" value="2"/>
</dbReference>
<sequence>MQDWTNGRPVTEAMQDWTNGRPVTEAMQDWTNGTEAMQDWTNGRPVTEAIRTGLMVDQSLRPCRTGLMVDQSLRPCRTGLMVDQSLRPCRTGLMVDQSLRPCRTGLMVDQSLRPCRTGLMVDQSLRPCRAGLMVDQSLRPCRTGLMPGTAAVPSTQVEISVSCRNLQDRDAFSKSDPICVLSNKDVRTNTWYEFGRTEMIKDSLNPDFVKKFMMNFMFEESQKLKFEIYDVDSPSSRLEAQVRLLGRLECTLGEIVGLGGKIEKKLEGIKGLGQITVRAEEVSSCKESATLHFNATKLDKKDFLGKSDPFLIFYKANEDTSWTAVHKTEVIKNTLNPTWRPFSIPLRTLCNGDYDRSIKVECYDWDSDGSSHDLIGIFTTNMNMLKKGQCPDNDYDCINPKKKAKKKGYKNSGQVHLLTCKIEQNPTFLDYVKGGTSLNFTVAIDFTASNGNPSQSTSLHYLNPYQPNQYSAAIQAVGEIIQDYDSDKQFPVLGFGAKLPDGSVSHEFPLTFNPQNPYCAGLQGILSAYYNALQKVQLYGPTNFSPVINHVARFAETNRDGSNYFVLLILTDGVITDLHNTIESIVKASNLPLSIIIVGVGNAEFDAMDVLDADDRRLCSNGKYAVRDIVQFVPFRDFLGGKFGSNMNISQAALAKEVLAEIPDQIIQYMKAHGVKPKPAKANVQLPGQQSNVPSQPPPSFQQSQGQPGYPQGQGQAMPQAGYPGQASFNGRPLQGGGPPGGPPYPGGQGGAPSGSAPPYPQGQGVPPGRPPPPQVGSQQSGAPPYPAQGQTGTQQSGAPPYPAQGQTGTQQSGAPPYPSQGQTGMPSAPPP</sequence>
<dbReference type="PROSITE" id="PS50004">
    <property type="entry name" value="C2"/>
    <property type="match status" value="2"/>
</dbReference>